<name>A0A2S6HZ87_9FIRM</name>
<dbReference type="Gene3D" id="1.20.120.1630">
    <property type="match status" value="1"/>
</dbReference>
<keyword evidence="3 5" id="KW-1133">Transmembrane helix</keyword>
<dbReference type="EMBL" id="PTJA01000001">
    <property type="protein sequence ID" value="PPK83390.1"/>
    <property type="molecule type" value="Genomic_DNA"/>
</dbReference>
<accession>A0A2S6HZ87</accession>
<dbReference type="Proteomes" id="UP000237749">
    <property type="component" value="Unassembled WGS sequence"/>
</dbReference>
<dbReference type="Pfam" id="PF04191">
    <property type="entry name" value="PEMT"/>
    <property type="match status" value="1"/>
</dbReference>
<dbReference type="GO" id="GO:0032259">
    <property type="term" value="P:methylation"/>
    <property type="evidence" value="ECO:0007669"/>
    <property type="project" value="UniProtKB-KW"/>
</dbReference>
<evidence type="ECO:0000313" key="7">
    <source>
        <dbReference type="Proteomes" id="UP000237749"/>
    </source>
</evidence>
<keyword evidence="2 5" id="KW-0812">Transmembrane</keyword>
<keyword evidence="6" id="KW-0808">Transferase</keyword>
<feature type="transmembrane region" description="Helical" evidence="5">
    <location>
        <begin position="53"/>
        <end position="71"/>
    </location>
</feature>
<reference evidence="6 7" key="1">
    <citation type="submission" date="2018-02" db="EMBL/GenBank/DDBJ databases">
        <title>Genomic Encyclopedia of Archaeal and Bacterial Type Strains, Phase II (KMG-II): from individual species to whole genera.</title>
        <authorList>
            <person name="Goeker M."/>
        </authorList>
    </citation>
    <scope>NUCLEOTIDE SEQUENCE [LARGE SCALE GENOMIC DNA]</scope>
    <source>
        <strain evidence="6 7">DSM 3808</strain>
    </source>
</reference>
<dbReference type="GO" id="GO:0012505">
    <property type="term" value="C:endomembrane system"/>
    <property type="evidence" value="ECO:0007669"/>
    <property type="project" value="UniProtKB-SubCell"/>
</dbReference>
<feature type="transmembrane region" description="Helical" evidence="5">
    <location>
        <begin position="13"/>
        <end position="33"/>
    </location>
</feature>
<organism evidence="6 7">
    <name type="scientific">Lacrimispora xylanisolvens</name>
    <dbReference type="NCBI Taxonomy" id="384636"/>
    <lineage>
        <taxon>Bacteria</taxon>
        <taxon>Bacillati</taxon>
        <taxon>Bacillota</taxon>
        <taxon>Clostridia</taxon>
        <taxon>Lachnospirales</taxon>
        <taxon>Lachnospiraceae</taxon>
        <taxon>Lacrimispora</taxon>
    </lineage>
</organism>
<dbReference type="GO" id="GO:0008168">
    <property type="term" value="F:methyltransferase activity"/>
    <property type="evidence" value="ECO:0007669"/>
    <property type="project" value="UniProtKB-KW"/>
</dbReference>
<dbReference type="OrthoDB" id="1097023at2"/>
<keyword evidence="4 5" id="KW-0472">Membrane</keyword>
<protein>
    <submittedName>
        <fullName evidence="6">Protein-S-isoprenylcysteine O-methyltransferase Ste14</fullName>
    </submittedName>
</protein>
<dbReference type="RefSeq" id="WP_104434124.1">
    <property type="nucleotide sequence ID" value="NZ_PTJA01000001.1"/>
</dbReference>
<gene>
    <name evidence="6" type="ORF">BXY41_101454</name>
</gene>
<comment type="caution">
    <text evidence="6">The sequence shown here is derived from an EMBL/GenBank/DDBJ whole genome shotgun (WGS) entry which is preliminary data.</text>
</comment>
<dbReference type="InterPro" id="IPR007318">
    <property type="entry name" value="Phopholipid_MeTrfase"/>
</dbReference>
<dbReference type="PANTHER" id="PTHR43847">
    <property type="entry name" value="BLL3993 PROTEIN"/>
    <property type="match status" value="1"/>
</dbReference>
<dbReference type="AlphaFoldDB" id="A0A2S6HZ87"/>
<evidence type="ECO:0000256" key="4">
    <source>
        <dbReference type="ARBA" id="ARBA00023136"/>
    </source>
</evidence>
<comment type="subcellular location">
    <subcellularLocation>
        <location evidence="1">Endomembrane system</location>
        <topology evidence="1">Multi-pass membrane protein</topology>
    </subcellularLocation>
</comment>
<evidence type="ECO:0000256" key="2">
    <source>
        <dbReference type="ARBA" id="ARBA00022692"/>
    </source>
</evidence>
<evidence type="ECO:0000256" key="3">
    <source>
        <dbReference type="ARBA" id="ARBA00022989"/>
    </source>
</evidence>
<keyword evidence="6" id="KW-0489">Methyltransferase</keyword>
<proteinExistence type="predicted"/>
<dbReference type="InterPro" id="IPR052527">
    <property type="entry name" value="Metal_cation-efflux_comp"/>
</dbReference>
<sequence>MCDRSKFPDSASFFMYHIALLLMIAAEAFIVIYTHPKDRETDKTNKRDKGTKWLLIINFYVCIYLSFFMVGQKGWDSILNTKLPVVFTCPGIILMLAGILIRLWAVLTLKRSFTLTVQTSKEQHLITTGIYKKVRNPAYTGSICSLAGTALGLRGAIALAMVLTGSIISYSARISVEEEVLRSHFGNEYKEYEKHTYRLIPYVW</sequence>
<evidence type="ECO:0000313" key="6">
    <source>
        <dbReference type="EMBL" id="PPK83390.1"/>
    </source>
</evidence>
<evidence type="ECO:0000256" key="1">
    <source>
        <dbReference type="ARBA" id="ARBA00004127"/>
    </source>
</evidence>
<evidence type="ECO:0000256" key="5">
    <source>
        <dbReference type="SAM" id="Phobius"/>
    </source>
</evidence>
<keyword evidence="7" id="KW-1185">Reference proteome</keyword>
<dbReference type="PANTHER" id="PTHR43847:SF1">
    <property type="entry name" value="BLL3993 PROTEIN"/>
    <property type="match status" value="1"/>
</dbReference>
<feature type="transmembrane region" description="Helical" evidence="5">
    <location>
        <begin position="83"/>
        <end position="105"/>
    </location>
</feature>